<dbReference type="RefSeq" id="WP_133580622.1">
    <property type="nucleotide sequence ID" value="NZ_SNYJ01000008.1"/>
</dbReference>
<evidence type="ECO:0000256" key="9">
    <source>
        <dbReference type="ARBA" id="ARBA00052017"/>
    </source>
</evidence>
<feature type="binding site" evidence="10">
    <location>
        <position position="74"/>
    </location>
    <ligand>
        <name>Mg(2+)</name>
        <dbReference type="ChEBI" id="CHEBI:18420"/>
    </ligand>
</feature>
<keyword evidence="5 10" id="KW-0378">Hydrolase</keyword>
<dbReference type="GO" id="GO:0017111">
    <property type="term" value="F:ribonucleoside triphosphate phosphatase activity"/>
    <property type="evidence" value="ECO:0007669"/>
    <property type="project" value="InterPro"/>
</dbReference>
<evidence type="ECO:0000256" key="7">
    <source>
        <dbReference type="ARBA" id="ARBA00023080"/>
    </source>
</evidence>
<dbReference type="Gene3D" id="3.90.950.10">
    <property type="match status" value="1"/>
</dbReference>
<proteinExistence type="inferred from homology"/>
<comment type="catalytic activity">
    <reaction evidence="8 10">
        <text>dITP + H2O = dIMP + diphosphate + H(+)</text>
        <dbReference type="Rhea" id="RHEA:28342"/>
        <dbReference type="ChEBI" id="CHEBI:15377"/>
        <dbReference type="ChEBI" id="CHEBI:15378"/>
        <dbReference type="ChEBI" id="CHEBI:33019"/>
        <dbReference type="ChEBI" id="CHEBI:61194"/>
        <dbReference type="ChEBI" id="CHEBI:61382"/>
        <dbReference type="EC" id="3.6.1.66"/>
    </reaction>
</comment>
<dbReference type="AlphaFoldDB" id="A0A4R6TYY8"/>
<dbReference type="GO" id="GO:0009146">
    <property type="term" value="P:purine nucleoside triphosphate catabolic process"/>
    <property type="evidence" value="ECO:0007669"/>
    <property type="project" value="UniProtKB-UniRule"/>
</dbReference>
<dbReference type="EC" id="3.6.1.66" evidence="10"/>
<keyword evidence="13" id="KW-1185">Reference proteome</keyword>
<dbReference type="NCBIfam" id="TIGR00042">
    <property type="entry name" value="RdgB/HAM1 family non-canonical purine NTP pyrophosphatase"/>
    <property type="match status" value="1"/>
</dbReference>
<dbReference type="Proteomes" id="UP000295632">
    <property type="component" value="Unassembled WGS sequence"/>
</dbReference>
<evidence type="ECO:0000256" key="1">
    <source>
        <dbReference type="ARBA" id="ARBA00008023"/>
    </source>
</evidence>
<evidence type="ECO:0000256" key="5">
    <source>
        <dbReference type="ARBA" id="ARBA00022801"/>
    </source>
</evidence>
<evidence type="ECO:0000313" key="13">
    <source>
        <dbReference type="Proteomes" id="UP000295632"/>
    </source>
</evidence>
<keyword evidence="6 10" id="KW-0460">Magnesium</keyword>
<keyword evidence="4 10" id="KW-0547">Nucleotide-binding</keyword>
<comment type="catalytic activity">
    <reaction evidence="10">
        <text>ITP + H2O = IMP + diphosphate + H(+)</text>
        <dbReference type="Rhea" id="RHEA:29399"/>
        <dbReference type="ChEBI" id="CHEBI:15377"/>
        <dbReference type="ChEBI" id="CHEBI:15378"/>
        <dbReference type="ChEBI" id="CHEBI:33019"/>
        <dbReference type="ChEBI" id="CHEBI:58053"/>
        <dbReference type="ChEBI" id="CHEBI:61402"/>
        <dbReference type="EC" id="3.6.1.66"/>
    </reaction>
</comment>
<comment type="caution">
    <text evidence="12">The sequence shown here is derived from an EMBL/GenBank/DDBJ whole genome shotgun (WGS) entry which is preliminary data.</text>
</comment>
<keyword evidence="7 10" id="KW-0546">Nucleotide metabolism</keyword>
<dbReference type="InterPro" id="IPR002637">
    <property type="entry name" value="RdgB/HAM1"/>
</dbReference>
<feature type="binding site" evidence="10">
    <location>
        <begin position="155"/>
        <end position="158"/>
    </location>
    <ligand>
        <name>substrate</name>
    </ligand>
</feature>
<name>A0A4R6TYY8_9BACI</name>
<evidence type="ECO:0000256" key="2">
    <source>
        <dbReference type="ARBA" id="ARBA00011738"/>
    </source>
</evidence>
<evidence type="ECO:0000313" key="12">
    <source>
        <dbReference type="EMBL" id="TDQ39188.1"/>
    </source>
</evidence>
<evidence type="ECO:0000256" key="10">
    <source>
        <dbReference type="HAMAP-Rule" id="MF_01405"/>
    </source>
</evidence>
<dbReference type="GO" id="GO:0036222">
    <property type="term" value="F:XTP diphosphatase activity"/>
    <property type="evidence" value="ECO:0007669"/>
    <property type="project" value="UniProtKB-UniRule"/>
</dbReference>
<comment type="function">
    <text evidence="10">Pyrophosphatase that catalyzes the hydrolysis of nucleoside triphosphates to their monophosphate derivatives, with a high preference for the non-canonical purine nucleotides XTP (xanthosine triphosphate), dITP (deoxyinosine triphosphate) and ITP. Seems to function as a house-cleaning enzyme that removes non-canonical purine nucleotides from the nucleotide pool, thus preventing their incorporation into DNA/RNA and avoiding chromosomal lesions.</text>
</comment>
<dbReference type="GO" id="GO:0000166">
    <property type="term" value="F:nucleotide binding"/>
    <property type="evidence" value="ECO:0007669"/>
    <property type="project" value="UniProtKB-KW"/>
</dbReference>
<feature type="binding site" evidence="10">
    <location>
        <position position="75"/>
    </location>
    <ligand>
        <name>substrate</name>
    </ligand>
</feature>
<dbReference type="GO" id="GO:0035870">
    <property type="term" value="F:dITP diphosphatase activity"/>
    <property type="evidence" value="ECO:0007669"/>
    <property type="project" value="UniProtKB-UniRule"/>
</dbReference>
<feature type="binding site" evidence="10">
    <location>
        <begin position="12"/>
        <end position="17"/>
    </location>
    <ligand>
        <name>substrate</name>
    </ligand>
</feature>
<dbReference type="GO" id="GO:0009117">
    <property type="term" value="P:nucleotide metabolic process"/>
    <property type="evidence" value="ECO:0007669"/>
    <property type="project" value="UniProtKB-KW"/>
</dbReference>
<accession>A0A4R6TYY8</accession>
<dbReference type="SUPFAM" id="SSF52972">
    <property type="entry name" value="ITPase-like"/>
    <property type="match status" value="1"/>
</dbReference>
<feature type="binding site" evidence="10">
    <location>
        <position position="178"/>
    </location>
    <ligand>
        <name>substrate</name>
    </ligand>
</feature>
<comment type="subunit">
    <text evidence="2 10">Homodimer.</text>
</comment>
<gene>
    <name evidence="12" type="ORF">EV213_108138</name>
</gene>
<dbReference type="InterPro" id="IPR020922">
    <property type="entry name" value="dITP/XTP_pyrophosphatase"/>
</dbReference>
<dbReference type="Pfam" id="PF01725">
    <property type="entry name" value="Ham1p_like"/>
    <property type="match status" value="1"/>
</dbReference>
<sequence>MKTNERKIVIATQNQGKIKEFAALFANTPIKVLSLADVNFNEDIEETGVTFEENAEIKAEAVMKATGLPAVADDSGLAVDALDGAPGVYSARYAGLEKNDQANNQKLLTALQGETQRGAVFVCVLALCVPGEATQFFRGELRGVIAEEEQGTNGFGYDPLFYLPDREKTTAELQPDEKNKLSHRALALQKLAAFWAQR</sequence>
<protein>
    <recommendedName>
        <fullName evidence="10">dITP/XTP pyrophosphatase</fullName>
        <ecNumber evidence="10">3.6.1.66</ecNumber>
    </recommendedName>
    <alternativeName>
        <fullName evidence="10">Non-canonical purine NTP pyrophosphatase</fullName>
    </alternativeName>
    <alternativeName>
        <fullName evidence="10">Non-standard purine NTP pyrophosphatase</fullName>
    </alternativeName>
    <alternativeName>
        <fullName evidence="10">Nucleoside-triphosphate diphosphatase</fullName>
    </alternativeName>
    <alternativeName>
        <fullName evidence="10">Nucleoside-triphosphate pyrophosphatase</fullName>
        <shortName evidence="10">NTPase</shortName>
    </alternativeName>
</protein>
<evidence type="ECO:0000256" key="8">
    <source>
        <dbReference type="ARBA" id="ARBA00051875"/>
    </source>
</evidence>
<dbReference type="InterPro" id="IPR029001">
    <property type="entry name" value="ITPase-like_fam"/>
</dbReference>
<dbReference type="PANTHER" id="PTHR11067:SF9">
    <property type="entry name" value="INOSINE TRIPHOSPHATE PYROPHOSPHATASE"/>
    <property type="match status" value="1"/>
</dbReference>
<keyword evidence="3 10" id="KW-0479">Metal-binding</keyword>
<comment type="cofactor">
    <cofactor evidence="10">
        <name>Mg(2+)</name>
        <dbReference type="ChEBI" id="CHEBI:18420"/>
    </cofactor>
    <text evidence="10">Binds 1 Mg(2+) ion per subunit.</text>
</comment>
<feature type="binding site" evidence="10">
    <location>
        <begin position="183"/>
        <end position="184"/>
    </location>
    <ligand>
        <name>substrate</name>
    </ligand>
</feature>
<dbReference type="GO" id="GO:0036220">
    <property type="term" value="F:ITP diphosphatase activity"/>
    <property type="evidence" value="ECO:0007669"/>
    <property type="project" value="UniProtKB-UniRule"/>
</dbReference>
<dbReference type="EMBL" id="SNYJ01000008">
    <property type="protein sequence ID" value="TDQ39188.1"/>
    <property type="molecule type" value="Genomic_DNA"/>
</dbReference>
<dbReference type="HAMAP" id="MF_01405">
    <property type="entry name" value="Non_canon_purine_NTPase"/>
    <property type="match status" value="1"/>
</dbReference>
<evidence type="ECO:0000256" key="4">
    <source>
        <dbReference type="ARBA" id="ARBA00022741"/>
    </source>
</evidence>
<comment type="similarity">
    <text evidence="1 10 11">Belongs to the HAM1 NTPase family.</text>
</comment>
<dbReference type="CDD" id="cd00515">
    <property type="entry name" value="HAM1"/>
    <property type="match status" value="1"/>
</dbReference>
<dbReference type="NCBIfam" id="NF011397">
    <property type="entry name" value="PRK14822.1"/>
    <property type="match status" value="1"/>
</dbReference>
<organism evidence="12 13">
    <name type="scientific">Aureibacillus halotolerans</name>
    <dbReference type="NCBI Taxonomy" id="1508390"/>
    <lineage>
        <taxon>Bacteria</taxon>
        <taxon>Bacillati</taxon>
        <taxon>Bacillota</taxon>
        <taxon>Bacilli</taxon>
        <taxon>Bacillales</taxon>
        <taxon>Bacillaceae</taxon>
        <taxon>Aureibacillus</taxon>
    </lineage>
</organism>
<dbReference type="GO" id="GO:0046872">
    <property type="term" value="F:metal ion binding"/>
    <property type="evidence" value="ECO:0007669"/>
    <property type="project" value="UniProtKB-KW"/>
</dbReference>
<reference evidence="12 13" key="1">
    <citation type="submission" date="2019-03" db="EMBL/GenBank/DDBJ databases">
        <title>Genomic Encyclopedia of Type Strains, Phase IV (KMG-IV): sequencing the most valuable type-strain genomes for metagenomic binning, comparative biology and taxonomic classification.</title>
        <authorList>
            <person name="Goeker M."/>
        </authorList>
    </citation>
    <scope>NUCLEOTIDE SEQUENCE [LARGE SCALE GENOMIC DNA]</scope>
    <source>
        <strain evidence="12 13">DSM 28697</strain>
    </source>
</reference>
<evidence type="ECO:0000256" key="11">
    <source>
        <dbReference type="RuleBase" id="RU003781"/>
    </source>
</evidence>
<dbReference type="PANTHER" id="PTHR11067">
    <property type="entry name" value="INOSINE TRIPHOSPHATE PYROPHOSPHATASE/HAM1 PROTEIN"/>
    <property type="match status" value="1"/>
</dbReference>
<evidence type="ECO:0000256" key="6">
    <source>
        <dbReference type="ARBA" id="ARBA00022842"/>
    </source>
</evidence>
<dbReference type="OrthoDB" id="9807456at2"/>
<dbReference type="FunFam" id="3.90.950.10:FF:000001">
    <property type="entry name" value="dITP/XTP pyrophosphatase"/>
    <property type="match status" value="1"/>
</dbReference>
<evidence type="ECO:0000256" key="3">
    <source>
        <dbReference type="ARBA" id="ARBA00022723"/>
    </source>
</evidence>
<feature type="active site" description="Proton acceptor" evidence="10">
    <location>
        <position position="74"/>
    </location>
</feature>
<comment type="catalytic activity">
    <reaction evidence="9 10">
        <text>XTP + H2O = XMP + diphosphate + H(+)</text>
        <dbReference type="Rhea" id="RHEA:28610"/>
        <dbReference type="ChEBI" id="CHEBI:15377"/>
        <dbReference type="ChEBI" id="CHEBI:15378"/>
        <dbReference type="ChEBI" id="CHEBI:33019"/>
        <dbReference type="ChEBI" id="CHEBI:57464"/>
        <dbReference type="ChEBI" id="CHEBI:61314"/>
        <dbReference type="EC" id="3.6.1.66"/>
    </reaction>
</comment>
<dbReference type="GO" id="GO:0005829">
    <property type="term" value="C:cytosol"/>
    <property type="evidence" value="ECO:0007669"/>
    <property type="project" value="TreeGrafter"/>
</dbReference>
<feature type="binding site" evidence="10">
    <location>
        <position position="45"/>
    </location>
    <ligand>
        <name>Mg(2+)</name>
        <dbReference type="ChEBI" id="CHEBI:18420"/>
    </ligand>
</feature>